<keyword evidence="4" id="KW-1185">Reference proteome</keyword>
<evidence type="ECO:0000313" key="4">
    <source>
        <dbReference type="Proteomes" id="UP001066276"/>
    </source>
</evidence>
<name>A0AAV7UAK9_PLEWA</name>
<reference evidence="3" key="1">
    <citation type="journal article" date="2022" name="bioRxiv">
        <title>Sequencing and chromosome-scale assembly of the giantPleurodeles waltlgenome.</title>
        <authorList>
            <person name="Brown T."/>
            <person name="Elewa A."/>
            <person name="Iarovenko S."/>
            <person name="Subramanian E."/>
            <person name="Araus A.J."/>
            <person name="Petzold A."/>
            <person name="Susuki M."/>
            <person name="Suzuki K.-i.T."/>
            <person name="Hayashi T."/>
            <person name="Toyoda A."/>
            <person name="Oliveira C."/>
            <person name="Osipova E."/>
            <person name="Leigh N.D."/>
            <person name="Simon A."/>
            <person name="Yun M.H."/>
        </authorList>
    </citation>
    <scope>NUCLEOTIDE SEQUENCE</scope>
    <source>
        <strain evidence="3">20211129_DDA</strain>
        <tissue evidence="3">Liver</tissue>
    </source>
</reference>
<keyword evidence="2" id="KW-0732">Signal</keyword>
<dbReference type="Proteomes" id="UP001066276">
    <property type="component" value="Chromosome 3_1"/>
</dbReference>
<sequence length="82" mass="8924">MPLDQVLLLVTSHWTLANVLPLATTLKVANQEGTISQEEPEAAMSTGWGPDIHEDLTPVEEQVAAVIEPEMVDCIEGAYRLP</sequence>
<evidence type="ECO:0000256" key="2">
    <source>
        <dbReference type="SAM" id="SignalP"/>
    </source>
</evidence>
<feature type="signal peptide" evidence="2">
    <location>
        <begin position="1"/>
        <end position="17"/>
    </location>
</feature>
<evidence type="ECO:0000256" key="1">
    <source>
        <dbReference type="SAM" id="MobiDB-lite"/>
    </source>
</evidence>
<accession>A0AAV7UAK9</accession>
<feature type="region of interest" description="Disordered" evidence="1">
    <location>
        <begin position="33"/>
        <end position="53"/>
    </location>
</feature>
<evidence type="ECO:0000313" key="3">
    <source>
        <dbReference type="EMBL" id="KAJ1185656.1"/>
    </source>
</evidence>
<feature type="chain" id="PRO_5043664278" evidence="2">
    <location>
        <begin position="18"/>
        <end position="82"/>
    </location>
</feature>
<gene>
    <name evidence="3" type="ORF">NDU88_002446</name>
</gene>
<proteinExistence type="predicted"/>
<dbReference type="AlphaFoldDB" id="A0AAV7UAK9"/>
<protein>
    <submittedName>
        <fullName evidence="3">Uncharacterized protein</fullName>
    </submittedName>
</protein>
<dbReference type="EMBL" id="JANPWB010000005">
    <property type="protein sequence ID" value="KAJ1185656.1"/>
    <property type="molecule type" value="Genomic_DNA"/>
</dbReference>
<comment type="caution">
    <text evidence="3">The sequence shown here is derived from an EMBL/GenBank/DDBJ whole genome shotgun (WGS) entry which is preliminary data.</text>
</comment>
<organism evidence="3 4">
    <name type="scientific">Pleurodeles waltl</name>
    <name type="common">Iberian ribbed newt</name>
    <dbReference type="NCBI Taxonomy" id="8319"/>
    <lineage>
        <taxon>Eukaryota</taxon>
        <taxon>Metazoa</taxon>
        <taxon>Chordata</taxon>
        <taxon>Craniata</taxon>
        <taxon>Vertebrata</taxon>
        <taxon>Euteleostomi</taxon>
        <taxon>Amphibia</taxon>
        <taxon>Batrachia</taxon>
        <taxon>Caudata</taxon>
        <taxon>Salamandroidea</taxon>
        <taxon>Salamandridae</taxon>
        <taxon>Pleurodelinae</taxon>
        <taxon>Pleurodeles</taxon>
    </lineage>
</organism>